<dbReference type="PANTHER" id="PTHR43300:SF4">
    <property type="entry name" value="ACYL-[ACYL-CARRIER-PROTEIN]--UDP-N-ACETYLGLUCOSAMINE O-ACYLTRANSFERASE"/>
    <property type="match status" value="1"/>
</dbReference>
<protein>
    <submittedName>
        <fullName evidence="1">N-acetyltransferase</fullName>
    </submittedName>
</protein>
<comment type="caution">
    <text evidence="1">The sequence shown here is derived from an EMBL/GenBank/DDBJ whole genome shotgun (WGS) entry which is preliminary data.</text>
</comment>
<proteinExistence type="predicted"/>
<dbReference type="Gene3D" id="2.160.10.10">
    <property type="entry name" value="Hexapeptide repeat proteins"/>
    <property type="match status" value="2"/>
</dbReference>
<organism evidence="1 2">
    <name type="scientific">Paenibacillus tritici</name>
    <dbReference type="NCBI Taxonomy" id="1873425"/>
    <lineage>
        <taxon>Bacteria</taxon>
        <taxon>Bacillati</taxon>
        <taxon>Bacillota</taxon>
        <taxon>Bacilli</taxon>
        <taxon>Bacillales</taxon>
        <taxon>Paenibacillaceae</taxon>
        <taxon>Paenibacillus</taxon>
    </lineage>
</organism>
<reference evidence="1 2" key="1">
    <citation type="submission" date="2020-05" db="EMBL/GenBank/DDBJ databases">
        <title>Paenibacillus glebae, sp. nov., Paenibacillus humi sp. nov., Paenibacillus pedi sp. nov., Paenibacillus terrestris sp. nov. and Paenibacillus terricola sp. nov., isolated from a forest top soil sample.</title>
        <authorList>
            <person name="Qi S."/>
            <person name="Carlier A."/>
            <person name="Cnockaert M."/>
            <person name="Vandamme P."/>
        </authorList>
    </citation>
    <scope>NUCLEOTIDE SEQUENCE [LARGE SCALE GENOMIC DNA]</scope>
    <source>
        <strain evidence="1 2">LMG 29502</strain>
    </source>
</reference>
<dbReference type="EMBL" id="JABMKX010000023">
    <property type="protein sequence ID" value="NQX49284.1"/>
    <property type="molecule type" value="Genomic_DNA"/>
</dbReference>
<dbReference type="PANTHER" id="PTHR43300">
    <property type="entry name" value="ACETYLTRANSFERASE"/>
    <property type="match status" value="1"/>
</dbReference>
<evidence type="ECO:0000313" key="1">
    <source>
        <dbReference type="EMBL" id="NQX49284.1"/>
    </source>
</evidence>
<gene>
    <name evidence="1" type="ORF">HQN87_28595</name>
</gene>
<dbReference type="Proteomes" id="UP000711047">
    <property type="component" value="Unassembled WGS sequence"/>
</dbReference>
<dbReference type="InterPro" id="IPR001451">
    <property type="entry name" value="Hexapep"/>
</dbReference>
<sequence>MSIHESARIGQDVELGEYVVVEEGVVIGNQVTIGHHCVIKAGTQIGDRTVIGDLTILGKKPGANRKMARKPAKDLPALFIEADVRIGSQVTVYAGSVIGSGVLIADHASIREQIVIGQDTILGRNVMVEPNTIIGSETTIQTSSYITADTVIEDQVFIGPCCSMSNDKYMASGKGHHRGPRIRRGARIGNNASLLPIEIGSQAVVGAGAVVTKDVVPGATVVGNPARQR</sequence>
<dbReference type="InterPro" id="IPR011004">
    <property type="entry name" value="Trimer_LpxA-like_sf"/>
</dbReference>
<accession>A0ABX2DX47</accession>
<dbReference type="CDD" id="cd03358">
    <property type="entry name" value="LbH_WxcM_N_like"/>
    <property type="match status" value="1"/>
</dbReference>
<dbReference type="Pfam" id="PF14602">
    <property type="entry name" value="Hexapep_2"/>
    <property type="match status" value="2"/>
</dbReference>
<dbReference type="InterPro" id="IPR050179">
    <property type="entry name" value="Trans_hexapeptide_repeat"/>
</dbReference>
<keyword evidence="2" id="KW-1185">Reference proteome</keyword>
<dbReference type="Pfam" id="PF00132">
    <property type="entry name" value="Hexapep"/>
    <property type="match status" value="1"/>
</dbReference>
<dbReference type="RefSeq" id="WP_173140225.1">
    <property type="nucleotide sequence ID" value="NZ_JABMKX010000023.1"/>
</dbReference>
<evidence type="ECO:0000313" key="2">
    <source>
        <dbReference type="Proteomes" id="UP000711047"/>
    </source>
</evidence>
<dbReference type="SUPFAM" id="SSF51161">
    <property type="entry name" value="Trimeric LpxA-like enzymes"/>
    <property type="match status" value="1"/>
</dbReference>
<name>A0ABX2DX47_9BACL</name>